<gene>
    <name evidence="3" type="primary">ccsA</name>
    <name evidence="3" type="ORF">KZZ10_03330</name>
</gene>
<keyword evidence="4" id="KW-1185">Reference proteome</keyword>
<feature type="domain" description="Cytochrome c assembly protein" evidence="2">
    <location>
        <begin position="46"/>
        <end position="279"/>
    </location>
</feature>
<feature type="transmembrane region" description="Helical" evidence="1">
    <location>
        <begin position="229"/>
        <end position="247"/>
    </location>
</feature>
<reference evidence="3" key="1">
    <citation type="submission" date="2021-07" db="EMBL/GenBank/DDBJ databases">
        <title>New genus and species of the family Alcaligenaceae.</title>
        <authorList>
            <person name="Hahn M.W."/>
        </authorList>
    </citation>
    <scope>NUCLEOTIDE SEQUENCE</scope>
    <source>
        <strain evidence="3">LF4-65</strain>
    </source>
</reference>
<comment type="caution">
    <text evidence="3">The sequence shown here is derived from an EMBL/GenBank/DDBJ whole genome shotgun (WGS) entry which is preliminary data.</text>
</comment>
<proteinExistence type="predicted"/>
<feature type="transmembrane region" description="Helical" evidence="1">
    <location>
        <begin position="195"/>
        <end position="217"/>
    </location>
</feature>
<dbReference type="Proteomes" id="UP000739565">
    <property type="component" value="Unassembled WGS sequence"/>
</dbReference>
<keyword evidence="1" id="KW-0472">Membrane</keyword>
<feature type="transmembrane region" description="Helical" evidence="1">
    <location>
        <begin position="65"/>
        <end position="85"/>
    </location>
</feature>
<keyword evidence="1" id="KW-0812">Transmembrane</keyword>
<protein>
    <submittedName>
        <fullName evidence="3">Cytochrome c biogenesis protein CcsA</fullName>
    </submittedName>
</protein>
<dbReference type="EMBL" id="JAHXRI010000006">
    <property type="protein sequence ID" value="MBZ1349667.1"/>
    <property type="molecule type" value="Genomic_DNA"/>
</dbReference>
<evidence type="ECO:0000259" key="2">
    <source>
        <dbReference type="Pfam" id="PF01578"/>
    </source>
</evidence>
<dbReference type="InterPro" id="IPR002541">
    <property type="entry name" value="Cyt_c_assembly"/>
</dbReference>
<evidence type="ECO:0000313" key="4">
    <source>
        <dbReference type="Proteomes" id="UP000739565"/>
    </source>
</evidence>
<dbReference type="GO" id="GO:0020037">
    <property type="term" value="F:heme binding"/>
    <property type="evidence" value="ECO:0007669"/>
    <property type="project" value="InterPro"/>
</dbReference>
<dbReference type="InterPro" id="IPR052372">
    <property type="entry name" value="YpjD/HemX"/>
</dbReference>
<name>A0A953N673_9BURK</name>
<keyword evidence="1" id="KW-1133">Transmembrane helix</keyword>
<dbReference type="GO" id="GO:0017004">
    <property type="term" value="P:cytochrome complex assembly"/>
    <property type="evidence" value="ECO:0007669"/>
    <property type="project" value="InterPro"/>
</dbReference>
<dbReference type="PANTHER" id="PTHR38034">
    <property type="entry name" value="INNER MEMBRANE PROTEIN YPJD"/>
    <property type="match status" value="1"/>
</dbReference>
<feature type="transmembrane region" description="Helical" evidence="1">
    <location>
        <begin position="129"/>
        <end position="154"/>
    </location>
</feature>
<dbReference type="PANTHER" id="PTHR38034:SF1">
    <property type="entry name" value="INNER MEMBRANE PROTEIN YPJD"/>
    <property type="match status" value="1"/>
</dbReference>
<feature type="transmembrane region" description="Helical" evidence="1">
    <location>
        <begin position="254"/>
        <end position="277"/>
    </location>
</feature>
<dbReference type="AlphaFoldDB" id="A0A953N673"/>
<evidence type="ECO:0000313" key="3">
    <source>
        <dbReference type="EMBL" id="MBZ1349667.1"/>
    </source>
</evidence>
<evidence type="ECO:0000256" key="1">
    <source>
        <dbReference type="SAM" id="Phobius"/>
    </source>
</evidence>
<sequence length="284" mass="31266">MSSAIVFHSLAAFAYAVLALVLWRSLASGKPVIQVGRSARLGLLSAIILHAIALYFAILEENHLKLSWSLALSASVWLGMIIFWLESLIIRIDGLQLLLLPAGALICLVAAMFPKAQLLAHANDAGLRLHLLIALCAYALVTISALQAMMMAALDHRLHFPRESSPSQTKLRSAVGRLLDAQPPLLAQEQILFRVIWIAFAALTFTVLSGSMISLQLTGKWLPLDHKTIFTLLSWITFGILLAGRYARGWRGRIALRYTLVGFAFIVLAYTGSRFVVEVILQRN</sequence>
<feature type="transmembrane region" description="Helical" evidence="1">
    <location>
        <begin position="97"/>
        <end position="117"/>
    </location>
</feature>
<feature type="transmembrane region" description="Helical" evidence="1">
    <location>
        <begin position="39"/>
        <end position="59"/>
    </location>
</feature>
<feature type="transmembrane region" description="Helical" evidence="1">
    <location>
        <begin position="6"/>
        <end position="27"/>
    </location>
</feature>
<dbReference type="Pfam" id="PF01578">
    <property type="entry name" value="Cytochrom_C_asm"/>
    <property type="match status" value="1"/>
</dbReference>
<accession>A0A953N673</accession>
<organism evidence="3 4">
    <name type="scientific">Zwartia hollandica</name>
    <dbReference type="NCBI Taxonomy" id="324606"/>
    <lineage>
        <taxon>Bacteria</taxon>
        <taxon>Pseudomonadati</taxon>
        <taxon>Pseudomonadota</taxon>
        <taxon>Betaproteobacteria</taxon>
        <taxon>Burkholderiales</taxon>
        <taxon>Alcaligenaceae</taxon>
        <taxon>Zwartia</taxon>
    </lineage>
</organism>
<dbReference type="RefSeq" id="WP_259660092.1">
    <property type="nucleotide sequence ID" value="NZ_JAHXRI010000006.1"/>
</dbReference>